<dbReference type="GO" id="GO:0009279">
    <property type="term" value="C:cell outer membrane"/>
    <property type="evidence" value="ECO:0007669"/>
    <property type="project" value="UniProtKB-SubCell"/>
</dbReference>
<dbReference type="InterPro" id="IPR012910">
    <property type="entry name" value="Plug_dom"/>
</dbReference>
<keyword evidence="3 11" id="KW-1134">Transmembrane beta strand</keyword>
<evidence type="ECO:0000256" key="8">
    <source>
        <dbReference type="ARBA" id="ARBA00023077"/>
    </source>
</evidence>
<keyword evidence="6" id="KW-0408">Iron</keyword>
<dbReference type="Pfam" id="PF00593">
    <property type="entry name" value="TonB_dep_Rec_b-barrel"/>
    <property type="match status" value="1"/>
</dbReference>
<dbReference type="Gene3D" id="2.40.170.20">
    <property type="entry name" value="TonB-dependent receptor, beta-barrel domain"/>
    <property type="match status" value="2"/>
</dbReference>
<evidence type="ECO:0000259" key="14">
    <source>
        <dbReference type="Pfam" id="PF00593"/>
    </source>
</evidence>
<evidence type="ECO:0000256" key="5">
    <source>
        <dbReference type="ARBA" id="ARBA00022692"/>
    </source>
</evidence>
<keyword evidence="13" id="KW-0732">Signal</keyword>
<keyword evidence="7" id="KW-0406">Ion transport</keyword>
<comment type="subcellular location">
    <subcellularLocation>
        <location evidence="1 11">Cell outer membrane</location>
        <topology evidence="1 11">Multi-pass membrane protein</topology>
    </subcellularLocation>
</comment>
<evidence type="ECO:0000256" key="12">
    <source>
        <dbReference type="RuleBase" id="RU003357"/>
    </source>
</evidence>
<dbReference type="SUPFAM" id="SSF56935">
    <property type="entry name" value="Porins"/>
    <property type="match status" value="1"/>
</dbReference>
<dbReference type="EMBL" id="CP012700">
    <property type="protein sequence ID" value="ALH81516.1"/>
    <property type="molecule type" value="Genomic_DNA"/>
</dbReference>
<dbReference type="GO" id="GO:0006826">
    <property type="term" value="P:iron ion transport"/>
    <property type="evidence" value="ECO:0007669"/>
    <property type="project" value="UniProtKB-KW"/>
</dbReference>
<evidence type="ECO:0000256" key="4">
    <source>
        <dbReference type="ARBA" id="ARBA00022496"/>
    </source>
</evidence>
<gene>
    <name evidence="16" type="ORF">AN936_14465</name>
</gene>
<evidence type="ECO:0000256" key="11">
    <source>
        <dbReference type="PROSITE-ProRule" id="PRU01360"/>
    </source>
</evidence>
<dbReference type="Pfam" id="PF07715">
    <property type="entry name" value="Plug"/>
    <property type="match status" value="1"/>
</dbReference>
<keyword evidence="2 11" id="KW-0813">Transport</keyword>
<dbReference type="AlphaFoldDB" id="A0A0N9UNS6"/>
<evidence type="ECO:0000256" key="9">
    <source>
        <dbReference type="ARBA" id="ARBA00023136"/>
    </source>
</evidence>
<feature type="domain" description="TonB-dependent receptor plug" evidence="15">
    <location>
        <begin position="49"/>
        <end position="156"/>
    </location>
</feature>
<protein>
    <submittedName>
        <fullName evidence="16">TonB-dependent receptor</fullName>
    </submittedName>
</protein>
<accession>A0A0N9UNS6</accession>
<evidence type="ECO:0000256" key="7">
    <source>
        <dbReference type="ARBA" id="ARBA00023065"/>
    </source>
</evidence>
<dbReference type="PATRIC" id="fig|33050.5.peg.2998"/>
<comment type="similarity">
    <text evidence="11 12">Belongs to the TonB-dependent receptor family.</text>
</comment>
<keyword evidence="9 11" id="KW-0472">Membrane</keyword>
<reference evidence="16 17" key="1">
    <citation type="journal article" date="2015" name="Genome Announc.">
        <title>Complete Genome Sequence of Polypropylene Glycol- and Polyethylene Glycol-Degrading Sphingopyxis macrogoltabida Strain EY-1.</title>
        <authorList>
            <person name="Ohtsubo Y."/>
            <person name="Nagata Y."/>
            <person name="Numata M."/>
            <person name="Tsuchikane K."/>
            <person name="Hosoyama A."/>
            <person name="Yamazoe A."/>
            <person name="Tsuda M."/>
            <person name="Fujita N."/>
            <person name="Kawai F."/>
        </authorList>
    </citation>
    <scope>NUCLEOTIDE SEQUENCE [LARGE SCALE GENOMIC DNA]</scope>
    <source>
        <strain evidence="16 17">EY-1</strain>
    </source>
</reference>
<evidence type="ECO:0000256" key="6">
    <source>
        <dbReference type="ARBA" id="ARBA00023004"/>
    </source>
</evidence>
<feature type="domain" description="TonB-dependent receptor-like beta-barrel" evidence="14">
    <location>
        <begin position="453"/>
        <end position="766"/>
    </location>
</feature>
<evidence type="ECO:0000256" key="10">
    <source>
        <dbReference type="ARBA" id="ARBA00023237"/>
    </source>
</evidence>
<dbReference type="PROSITE" id="PS52016">
    <property type="entry name" value="TONB_DEPENDENT_REC_3"/>
    <property type="match status" value="1"/>
</dbReference>
<dbReference type="InterPro" id="IPR039426">
    <property type="entry name" value="TonB-dep_rcpt-like"/>
</dbReference>
<evidence type="ECO:0000313" key="17">
    <source>
        <dbReference type="Proteomes" id="UP000058074"/>
    </source>
</evidence>
<evidence type="ECO:0000256" key="1">
    <source>
        <dbReference type="ARBA" id="ARBA00004571"/>
    </source>
</evidence>
<name>A0A0N9UNS6_SPHMC</name>
<dbReference type="InterPro" id="IPR036942">
    <property type="entry name" value="Beta-barrel_TonB_sf"/>
</dbReference>
<organism evidence="16 17">
    <name type="scientific">Sphingopyxis macrogoltabida</name>
    <name type="common">Sphingomonas macrogoltabidus</name>
    <dbReference type="NCBI Taxonomy" id="33050"/>
    <lineage>
        <taxon>Bacteria</taxon>
        <taxon>Pseudomonadati</taxon>
        <taxon>Pseudomonadota</taxon>
        <taxon>Alphaproteobacteria</taxon>
        <taxon>Sphingomonadales</taxon>
        <taxon>Sphingomonadaceae</taxon>
        <taxon>Sphingopyxis</taxon>
    </lineage>
</organism>
<evidence type="ECO:0000256" key="13">
    <source>
        <dbReference type="SAM" id="SignalP"/>
    </source>
</evidence>
<dbReference type="InterPro" id="IPR000531">
    <property type="entry name" value="Beta-barrel_TonB"/>
</dbReference>
<keyword evidence="4" id="KW-0410">Iron transport</keyword>
<keyword evidence="5 11" id="KW-0812">Transmembrane</keyword>
<sequence>MMNKKAYWLASAVVMALPQVSNAQEVIAEEPDGGDNVIVVTAQRQAQSLQDVPIAVSAFSAEALESQQIENASDLQLTLPNVSFSKGNFTSASFTIRGVGDLCVGVTCDAATAIHVNGSPLFGTRLFETEYFDLERIEVLRGPQGTLFGRNATSGVVNVVTAKPKLSRFEAEAQFEYGNFNSIEARGMVNVPIGDMIGVRLAGIYVNRDGYTTNLYDGSDIDARDLYALRGSLRFEPGPDTTIDLMGYYFREKDTRLRNQKQTCQRDPLGVLGCLNNRRDFDTTNANSTVGATLSSSEFFAIQGIPAVLGLGSLYGPDGFSGFQEPGDVRVVNTAYTPFYFAEELQVQARLEQKFGAMTLTATGIYQDTEVDSRQDYFLGIQSRAGFAPALNTLDFFAANGLPTGLAPPAPAFIPGSSAYFSPIAGALIPDGPQGVLCTSDNDDGSRGAFEGNSLCSETPLSFDRSSEQRESWSGELILTSDFDGPFNFLLGGIYAKSKTTDNSYYVNSFALDYASAVLGSFGSLSGGLPPSYFATSMYRNNSLESNLESYGIFGEVYFDLSDRLTLTGGLRYNNDKKDVTARTTLISFLNPYANDGDPFDTPITPLTGPSGLFDADPGTPGQQLAQFREVSFDEITGRAVLAFEVTPDNSLYASYSRGYKSGGINPPLSPIFAVSESFGSETIDAFEIGSKNVFANGALQLNATAFYYKYSGLQLSRIVARTSVNDTVDANIWGVELESVIRPDPNWLINLSFSYLNAKVAGDQFFSNPRDPGGGDPDAVIIKDISNGAHCAVTGPAPGVADAFVAGVNAALGLRAPQEFPSDGNIASSGAFGICGVLASAIPANSGIQVLSPGVEVNIKGNTLPQAPNVKVSMGVQYTAEVGNGMTLVPRVDISMTGKQYGNIFNGRINRIQPFVQANAVLQLNGADERWFVRGFVQNIFDSNSVTGLYVTDASSGNFTNIYTLDPRRYGVAIGAKF</sequence>
<evidence type="ECO:0000259" key="15">
    <source>
        <dbReference type="Pfam" id="PF07715"/>
    </source>
</evidence>
<dbReference type="PANTHER" id="PTHR32552">
    <property type="entry name" value="FERRICHROME IRON RECEPTOR-RELATED"/>
    <property type="match status" value="1"/>
</dbReference>
<evidence type="ECO:0000313" key="16">
    <source>
        <dbReference type="EMBL" id="ALH81516.1"/>
    </source>
</evidence>
<dbReference type="PANTHER" id="PTHR32552:SF81">
    <property type="entry name" value="TONB-DEPENDENT OUTER MEMBRANE RECEPTOR"/>
    <property type="match status" value="1"/>
</dbReference>
<keyword evidence="16" id="KW-0675">Receptor</keyword>
<proteinExistence type="inferred from homology"/>
<keyword evidence="10 11" id="KW-0998">Cell outer membrane</keyword>
<feature type="chain" id="PRO_5006038994" evidence="13">
    <location>
        <begin position="24"/>
        <end position="979"/>
    </location>
</feature>
<evidence type="ECO:0000256" key="2">
    <source>
        <dbReference type="ARBA" id="ARBA00022448"/>
    </source>
</evidence>
<evidence type="ECO:0000256" key="3">
    <source>
        <dbReference type="ARBA" id="ARBA00022452"/>
    </source>
</evidence>
<dbReference type="KEGG" id="smag:AN936_14465"/>
<feature type="signal peptide" evidence="13">
    <location>
        <begin position="1"/>
        <end position="23"/>
    </location>
</feature>
<dbReference type="Proteomes" id="UP000058074">
    <property type="component" value="Chromosome"/>
</dbReference>
<keyword evidence="8 12" id="KW-0798">TonB box</keyword>